<feature type="transmembrane region" description="Helical" evidence="2">
    <location>
        <begin position="76"/>
        <end position="94"/>
    </location>
</feature>
<gene>
    <name evidence="3" type="ORF">FMOSSE_LOCUS4904</name>
</gene>
<feature type="compositionally biased region" description="Basic and acidic residues" evidence="1">
    <location>
        <begin position="172"/>
        <end position="187"/>
    </location>
</feature>
<feature type="region of interest" description="Disordered" evidence="1">
    <location>
        <begin position="1"/>
        <end position="22"/>
    </location>
</feature>
<accession>A0A9N9A5D7</accession>
<evidence type="ECO:0000313" key="3">
    <source>
        <dbReference type="EMBL" id="CAG8518419.1"/>
    </source>
</evidence>
<protein>
    <submittedName>
        <fullName evidence="3">10361_t:CDS:1</fullName>
    </submittedName>
</protein>
<reference evidence="3" key="1">
    <citation type="submission" date="2021-06" db="EMBL/GenBank/DDBJ databases">
        <authorList>
            <person name="Kallberg Y."/>
            <person name="Tangrot J."/>
            <person name="Rosling A."/>
        </authorList>
    </citation>
    <scope>NUCLEOTIDE SEQUENCE</scope>
    <source>
        <strain evidence="3">87-6 pot B 2015</strain>
    </source>
</reference>
<proteinExistence type="predicted"/>
<evidence type="ECO:0000256" key="2">
    <source>
        <dbReference type="SAM" id="Phobius"/>
    </source>
</evidence>
<keyword evidence="2" id="KW-0472">Membrane</keyword>
<dbReference type="AlphaFoldDB" id="A0A9N9A5D7"/>
<sequence>MVDKIENNTTVEKTPEQKRDHKRRKFRLKRLDKDKQYTYKIVSNSVSGVVGGDVLLQNVKAVFSTYSKSDENLNDLFLKSVLFLIALVLLDILLDIKSSSDENRIYGFIIDSVLIAGGIVFIPFGCYKSINKGKNKFELKKNNLNPENAEYEGGKQKYAENEGEESAENEDEKNSESEVEENAEKVKSRQRSQQKAQGNCVIDTYDKLSSASELSESE</sequence>
<evidence type="ECO:0000256" key="1">
    <source>
        <dbReference type="SAM" id="MobiDB-lite"/>
    </source>
</evidence>
<comment type="caution">
    <text evidence="3">The sequence shown here is derived from an EMBL/GenBank/DDBJ whole genome shotgun (WGS) entry which is preliminary data.</text>
</comment>
<keyword evidence="4" id="KW-1185">Reference proteome</keyword>
<feature type="transmembrane region" description="Helical" evidence="2">
    <location>
        <begin position="106"/>
        <end position="125"/>
    </location>
</feature>
<keyword evidence="2" id="KW-1133">Transmembrane helix</keyword>
<keyword evidence="2" id="KW-0812">Transmembrane</keyword>
<dbReference type="EMBL" id="CAJVPP010000873">
    <property type="protein sequence ID" value="CAG8518419.1"/>
    <property type="molecule type" value="Genomic_DNA"/>
</dbReference>
<organism evidence="3 4">
    <name type="scientific">Funneliformis mosseae</name>
    <name type="common">Endomycorrhizal fungus</name>
    <name type="synonym">Glomus mosseae</name>
    <dbReference type="NCBI Taxonomy" id="27381"/>
    <lineage>
        <taxon>Eukaryota</taxon>
        <taxon>Fungi</taxon>
        <taxon>Fungi incertae sedis</taxon>
        <taxon>Mucoromycota</taxon>
        <taxon>Glomeromycotina</taxon>
        <taxon>Glomeromycetes</taxon>
        <taxon>Glomerales</taxon>
        <taxon>Glomeraceae</taxon>
        <taxon>Funneliformis</taxon>
    </lineage>
</organism>
<feature type="compositionally biased region" description="Acidic residues" evidence="1">
    <location>
        <begin position="161"/>
        <end position="171"/>
    </location>
</feature>
<name>A0A9N9A5D7_FUNMO</name>
<evidence type="ECO:0000313" key="4">
    <source>
        <dbReference type="Proteomes" id="UP000789375"/>
    </source>
</evidence>
<dbReference type="Proteomes" id="UP000789375">
    <property type="component" value="Unassembled WGS sequence"/>
</dbReference>
<feature type="region of interest" description="Disordered" evidence="1">
    <location>
        <begin position="146"/>
        <end position="201"/>
    </location>
</feature>